<evidence type="ECO:0000259" key="8">
    <source>
        <dbReference type="Pfam" id="PF19055"/>
    </source>
</evidence>
<dbReference type="EMBL" id="CAJPVJ010012733">
    <property type="protein sequence ID" value="CAG2174480.1"/>
    <property type="molecule type" value="Genomic_DNA"/>
</dbReference>
<dbReference type="Pfam" id="PF00005">
    <property type="entry name" value="ABC_tran"/>
    <property type="match status" value="1"/>
</dbReference>
<evidence type="ECO:0000256" key="5">
    <source>
        <dbReference type="ARBA" id="ARBA00022989"/>
    </source>
</evidence>
<comment type="similarity">
    <text evidence="2">Belongs to the ABC transporter superfamily. ABCG family. Eye pigment precursor importer (TC 3.A.1.204) subfamily.</text>
</comment>
<dbReference type="OrthoDB" id="6496307at2759"/>
<dbReference type="PANTHER" id="PTHR48041:SF139">
    <property type="entry name" value="PROTEIN SCARLET"/>
    <property type="match status" value="1"/>
</dbReference>
<dbReference type="Pfam" id="PF19055">
    <property type="entry name" value="ABC2_membrane_7"/>
    <property type="match status" value="1"/>
</dbReference>
<dbReference type="SUPFAM" id="SSF52540">
    <property type="entry name" value="P-loop containing nucleoside triphosphate hydrolases"/>
    <property type="match status" value="1"/>
</dbReference>
<evidence type="ECO:0000256" key="4">
    <source>
        <dbReference type="ARBA" id="ARBA00022692"/>
    </source>
</evidence>
<organism evidence="9">
    <name type="scientific">Oppiella nova</name>
    <dbReference type="NCBI Taxonomy" id="334625"/>
    <lineage>
        <taxon>Eukaryota</taxon>
        <taxon>Metazoa</taxon>
        <taxon>Ecdysozoa</taxon>
        <taxon>Arthropoda</taxon>
        <taxon>Chelicerata</taxon>
        <taxon>Arachnida</taxon>
        <taxon>Acari</taxon>
        <taxon>Acariformes</taxon>
        <taxon>Sarcoptiformes</taxon>
        <taxon>Oribatida</taxon>
        <taxon>Brachypylina</taxon>
        <taxon>Oppioidea</taxon>
        <taxon>Oppiidae</taxon>
        <taxon>Oppiella</taxon>
    </lineage>
</organism>
<evidence type="ECO:0000256" key="1">
    <source>
        <dbReference type="ARBA" id="ARBA00004141"/>
    </source>
</evidence>
<dbReference type="GO" id="GO:0140359">
    <property type="term" value="F:ABC-type transporter activity"/>
    <property type="evidence" value="ECO:0007669"/>
    <property type="project" value="InterPro"/>
</dbReference>
<evidence type="ECO:0000313" key="9">
    <source>
        <dbReference type="EMBL" id="CAD7657294.1"/>
    </source>
</evidence>
<gene>
    <name evidence="9" type="ORF">ONB1V03_LOCUS13924</name>
</gene>
<keyword evidence="4" id="KW-0812">Transmembrane</keyword>
<dbReference type="EMBL" id="OC927558">
    <property type="protein sequence ID" value="CAD7657294.1"/>
    <property type="molecule type" value="Genomic_DNA"/>
</dbReference>
<accession>A0A7R9QUG0</accession>
<evidence type="ECO:0000256" key="6">
    <source>
        <dbReference type="ARBA" id="ARBA00023136"/>
    </source>
</evidence>
<evidence type="ECO:0000256" key="2">
    <source>
        <dbReference type="ARBA" id="ARBA00005814"/>
    </source>
</evidence>
<dbReference type="InterPro" id="IPR027417">
    <property type="entry name" value="P-loop_NTPase"/>
</dbReference>
<dbReference type="Gene3D" id="3.40.50.300">
    <property type="entry name" value="P-loop containing nucleotide triphosphate hydrolases"/>
    <property type="match status" value="1"/>
</dbReference>
<dbReference type="GO" id="GO:0005524">
    <property type="term" value="F:ATP binding"/>
    <property type="evidence" value="ECO:0007669"/>
    <property type="project" value="InterPro"/>
</dbReference>
<feature type="domain" description="ABC transporter" evidence="7">
    <location>
        <begin position="4"/>
        <end position="114"/>
    </location>
</feature>
<keyword evidence="10" id="KW-1185">Reference proteome</keyword>
<reference evidence="9" key="1">
    <citation type="submission" date="2020-11" db="EMBL/GenBank/DDBJ databases">
        <authorList>
            <person name="Tran Van P."/>
        </authorList>
    </citation>
    <scope>NUCLEOTIDE SEQUENCE</scope>
</reference>
<dbReference type="PANTHER" id="PTHR48041">
    <property type="entry name" value="ABC TRANSPORTER G FAMILY MEMBER 28"/>
    <property type="match status" value="1"/>
</dbReference>
<proteinExistence type="inferred from homology"/>
<keyword evidence="5" id="KW-1133">Transmembrane helix</keyword>
<dbReference type="InterPro" id="IPR003439">
    <property type="entry name" value="ABC_transporter-like_ATP-bd"/>
</dbReference>
<dbReference type="AlphaFoldDB" id="A0A7R9QUG0"/>
<dbReference type="InterPro" id="IPR050352">
    <property type="entry name" value="ABCG_transporters"/>
</dbReference>
<name>A0A7R9QUG0_9ACAR</name>
<protein>
    <submittedName>
        <fullName evidence="9">Uncharacterized protein</fullName>
    </submittedName>
</protein>
<keyword evidence="3" id="KW-0813">Transport</keyword>
<dbReference type="GO" id="GO:0005886">
    <property type="term" value="C:plasma membrane"/>
    <property type="evidence" value="ECO:0007669"/>
    <property type="project" value="TreeGrafter"/>
</dbReference>
<dbReference type="InterPro" id="IPR043926">
    <property type="entry name" value="ABCG_dom"/>
</dbReference>
<evidence type="ECO:0000256" key="3">
    <source>
        <dbReference type="ARBA" id="ARBA00022448"/>
    </source>
</evidence>
<dbReference type="GO" id="GO:0016887">
    <property type="term" value="F:ATP hydrolysis activity"/>
    <property type="evidence" value="ECO:0007669"/>
    <property type="project" value="InterPro"/>
</dbReference>
<dbReference type="Proteomes" id="UP000728032">
    <property type="component" value="Unassembled WGS sequence"/>
</dbReference>
<feature type="domain" description="ABC transporter family G" evidence="8">
    <location>
        <begin position="144"/>
        <end position="216"/>
    </location>
</feature>
<keyword evidence="6" id="KW-0472">Membrane</keyword>
<comment type="subcellular location">
    <subcellularLocation>
        <location evidence="1">Membrane</location>
        <topology evidence="1">Multi-pass membrane protein</topology>
    </subcellularLocation>
</comment>
<sequence length="292" mass="32977">MTVKGVVLINGQAVSVAKIASISAYIQQRNLFHEVLTVREHLTFQALLRLDRNLSRAEKMAFVEKLIKKFNLTKCMDTRIGGKFAFKGISGGEMKRLSFASEVLTNPSIIDEPTTGLDSFMAENIVQVLKTMASEGRTIICTIHQPSSQVFELFDNLLLMADGRVAFMGTTGEAKDFFSSLGYDCPEDFNPSDYYINELAIRGTHYKENKAKVNKICDNYLESDYYKQFNVKMIENESRNTITDGVDTDLATIGSTYSVGYLRQTQAIMWRTYLLIVNHPQTVKQQIIRSLV</sequence>
<evidence type="ECO:0000313" key="10">
    <source>
        <dbReference type="Proteomes" id="UP000728032"/>
    </source>
</evidence>
<evidence type="ECO:0000259" key="7">
    <source>
        <dbReference type="Pfam" id="PF00005"/>
    </source>
</evidence>